<sequence length="151" mass="16523">MPTVLLACPSHLRRPTRPSSLLSSCWTSAAAARIQSLTDVRSILSVSVLTFLAACSTQRPASARARFIHLPAGSRLTLSSSCLTAFAACSVQVLMSLQAQPRWSKRSWRIVGILCEALSIDVSAVAVCEHSAARAMMARRRRFMTRCWMTL</sequence>
<dbReference type="EMBL" id="KB445551">
    <property type="protein sequence ID" value="EMD00293.1"/>
    <property type="molecule type" value="Genomic_DNA"/>
</dbReference>
<proteinExistence type="predicted"/>
<dbReference type="Proteomes" id="UP000011761">
    <property type="component" value="Unassembled WGS sequence"/>
</dbReference>
<dbReference type="KEGG" id="bcom:BAUCODRAFT_372604"/>
<organism evidence="1 2">
    <name type="scientific">Baudoinia panamericana (strain UAMH 10762)</name>
    <name type="common">Angels' share fungus</name>
    <name type="synonym">Baudoinia compniacensis (strain UAMH 10762)</name>
    <dbReference type="NCBI Taxonomy" id="717646"/>
    <lineage>
        <taxon>Eukaryota</taxon>
        <taxon>Fungi</taxon>
        <taxon>Dikarya</taxon>
        <taxon>Ascomycota</taxon>
        <taxon>Pezizomycotina</taxon>
        <taxon>Dothideomycetes</taxon>
        <taxon>Dothideomycetidae</taxon>
        <taxon>Mycosphaerellales</taxon>
        <taxon>Teratosphaeriaceae</taxon>
        <taxon>Baudoinia</taxon>
    </lineage>
</organism>
<evidence type="ECO:0000313" key="1">
    <source>
        <dbReference type="EMBL" id="EMD00293.1"/>
    </source>
</evidence>
<keyword evidence="2" id="KW-1185">Reference proteome</keyword>
<protein>
    <submittedName>
        <fullName evidence="1">Uncharacterized protein</fullName>
    </submittedName>
</protein>
<evidence type="ECO:0000313" key="2">
    <source>
        <dbReference type="Proteomes" id="UP000011761"/>
    </source>
</evidence>
<name>M2LZZ1_BAUPA</name>
<dbReference type="GeneID" id="19113199"/>
<dbReference type="RefSeq" id="XP_007672793.1">
    <property type="nucleotide sequence ID" value="XM_007674603.1"/>
</dbReference>
<reference evidence="1 2" key="1">
    <citation type="journal article" date="2012" name="PLoS Pathog.">
        <title>Diverse lifestyles and strategies of plant pathogenesis encoded in the genomes of eighteen Dothideomycetes fungi.</title>
        <authorList>
            <person name="Ohm R.A."/>
            <person name="Feau N."/>
            <person name="Henrissat B."/>
            <person name="Schoch C.L."/>
            <person name="Horwitz B.A."/>
            <person name="Barry K.W."/>
            <person name="Condon B.J."/>
            <person name="Copeland A.C."/>
            <person name="Dhillon B."/>
            <person name="Glaser F."/>
            <person name="Hesse C.N."/>
            <person name="Kosti I."/>
            <person name="LaButti K."/>
            <person name="Lindquist E.A."/>
            <person name="Lucas S."/>
            <person name="Salamov A.A."/>
            <person name="Bradshaw R.E."/>
            <person name="Ciuffetti L."/>
            <person name="Hamelin R.C."/>
            <person name="Kema G.H.J."/>
            <person name="Lawrence C."/>
            <person name="Scott J.A."/>
            <person name="Spatafora J.W."/>
            <person name="Turgeon B.G."/>
            <person name="de Wit P.J.G.M."/>
            <person name="Zhong S."/>
            <person name="Goodwin S.B."/>
            <person name="Grigoriev I.V."/>
        </authorList>
    </citation>
    <scope>NUCLEOTIDE SEQUENCE [LARGE SCALE GENOMIC DNA]</scope>
    <source>
        <strain evidence="1 2">UAMH 10762</strain>
    </source>
</reference>
<dbReference type="HOGENOM" id="CLU_1731108_0_0_1"/>
<gene>
    <name evidence="1" type="ORF">BAUCODRAFT_372604</name>
</gene>
<dbReference type="AlphaFoldDB" id="M2LZZ1"/>
<accession>M2LZZ1</accession>